<evidence type="ECO:0000256" key="3">
    <source>
        <dbReference type="ARBA" id="ARBA00022591"/>
    </source>
</evidence>
<sequence>MAMIPPKLLLPLVIGLTAATVVFLTRKGSDPNLAANMAQPAQAVQMAQPSFTPPPMAAQPGDLAQMGAPGAEPMPLEPTVPNYIPRNLRLFEGHWQGMDGRLLTDELSQKLRFPKGLQGILLGEVTLNAARSGLLGGDVIIKVEGMPVPTIEEWQRVSRDLANRNEVLLTVLRKEGGVSLDITRAKRSTQRMGLPNDGTAAGGNGVVMRTLNLVLRADNTVGFVQVEAAPMILAGDPRPHPDRGPCTSCHPIGKGLELTPDPDLISLPPPVISQRQVARTGAPHENRGPCEACHVIQ</sequence>
<keyword evidence="9" id="KW-0472">Membrane</keyword>
<comment type="subcellular location">
    <subcellularLocation>
        <location evidence="2">Membrane</location>
        <topology evidence="2">Single-pass membrane protein</topology>
    </subcellularLocation>
</comment>
<dbReference type="EMBL" id="JN406510">
    <property type="protein sequence ID" value="AEX00090.1"/>
    <property type="molecule type" value="Genomic_DNA"/>
</dbReference>
<dbReference type="GO" id="GO:0016020">
    <property type="term" value="C:membrane"/>
    <property type="evidence" value="ECO:0007669"/>
    <property type="project" value="UniProtKB-SubCell"/>
</dbReference>
<dbReference type="InterPro" id="IPR040963">
    <property type="entry name" value="MCR"/>
</dbReference>
<keyword evidence="7" id="KW-1133">Transmembrane helix</keyword>
<organism evidence="11">
    <name type="scientific">alpha proteobacterium LM-1</name>
    <dbReference type="NCBI Taxonomy" id="1008128"/>
    <lineage>
        <taxon>Bacteria</taxon>
        <taxon>Pseudomonadati</taxon>
        <taxon>Pseudomonadota</taxon>
        <taxon>Alphaproteobacteria</taxon>
    </lineage>
</organism>
<evidence type="ECO:0000256" key="2">
    <source>
        <dbReference type="ARBA" id="ARBA00004167"/>
    </source>
</evidence>
<proteinExistence type="predicted"/>
<evidence type="ECO:0000313" key="11">
    <source>
        <dbReference type="EMBL" id="AEX00090.1"/>
    </source>
</evidence>
<dbReference type="Gene3D" id="2.30.42.60">
    <property type="match status" value="1"/>
</dbReference>
<name>G9HWD4_9PROT</name>
<evidence type="ECO:0000256" key="8">
    <source>
        <dbReference type="ARBA" id="ARBA00023004"/>
    </source>
</evidence>
<dbReference type="AlphaFoldDB" id="G9HWD4"/>
<evidence type="ECO:0000259" key="10">
    <source>
        <dbReference type="Pfam" id="PF18509"/>
    </source>
</evidence>
<gene>
    <name evidence="11" type="primary">mamP</name>
</gene>
<evidence type="ECO:0000256" key="4">
    <source>
        <dbReference type="ARBA" id="ARBA00022617"/>
    </source>
</evidence>
<evidence type="ECO:0000256" key="1">
    <source>
        <dbReference type="ARBA" id="ARBA00001971"/>
    </source>
</evidence>
<evidence type="ECO:0000256" key="5">
    <source>
        <dbReference type="ARBA" id="ARBA00022692"/>
    </source>
</evidence>
<dbReference type="Pfam" id="PF18509">
    <property type="entry name" value="MCR"/>
    <property type="match status" value="1"/>
</dbReference>
<comment type="cofactor">
    <cofactor evidence="1">
        <name>heme</name>
        <dbReference type="ChEBI" id="CHEBI:30413"/>
    </cofactor>
</comment>
<keyword evidence="8" id="KW-0408">Iron</keyword>
<accession>G9HWD4</accession>
<keyword evidence="4" id="KW-0349">Heme</keyword>
<feature type="domain" description="Magnetochrome" evidence="10">
    <location>
        <begin position="230"/>
        <end position="255"/>
    </location>
</feature>
<keyword evidence="5" id="KW-0812">Transmembrane</keyword>
<dbReference type="GO" id="GO:0046872">
    <property type="term" value="F:metal ion binding"/>
    <property type="evidence" value="ECO:0007669"/>
    <property type="project" value="UniProtKB-KW"/>
</dbReference>
<evidence type="ECO:0000256" key="7">
    <source>
        <dbReference type="ARBA" id="ARBA00022989"/>
    </source>
</evidence>
<reference evidence="11" key="1">
    <citation type="journal article" date="2012" name="Appl. Environ. Microbiol.">
        <title>Insight into the Evolution of Magnetotaxis in Magnetospirillum spp., Based on mam Gene Phylogeny.</title>
        <authorList>
            <person name="Lefevre C.T."/>
            <person name="Schmidt M.L."/>
            <person name="Viloria N."/>
            <person name="Trubitsyn D."/>
            <person name="Schuler D."/>
            <person name="Bazylinski D.A."/>
        </authorList>
    </citation>
    <scope>NUCLEOTIDE SEQUENCE</scope>
    <source>
        <strain evidence="11">LM-1</strain>
    </source>
</reference>
<evidence type="ECO:0000256" key="9">
    <source>
        <dbReference type="ARBA" id="ARBA00023136"/>
    </source>
</evidence>
<keyword evidence="3" id="KW-0091">Biomineralization</keyword>
<evidence type="ECO:0000256" key="6">
    <source>
        <dbReference type="ARBA" id="ARBA00022723"/>
    </source>
</evidence>
<protein>
    <submittedName>
        <fullName evidence="11">Magnetosome protein</fullName>
    </submittedName>
</protein>
<keyword evidence="6" id="KW-0479">Metal-binding</keyword>
<dbReference type="InterPro" id="IPR036034">
    <property type="entry name" value="PDZ_sf"/>
</dbReference>
<dbReference type="SUPFAM" id="SSF50156">
    <property type="entry name" value="PDZ domain-like"/>
    <property type="match status" value="1"/>
</dbReference>